<evidence type="ECO:0000313" key="3">
    <source>
        <dbReference type="EMBL" id="AIZ02227.1"/>
    </source>
</evidence>
<name>A0A0A7HBY9_9CAUD</name>
<dbReference type="InterPro" id="IPR027411">
    <property type="entry name" value="Gp9/Gp10_mid_dom_sf"/>
</dbReference>
<dbReference type="Pfam" id="PF23618">
    <property type="entry name" value="T4_gp9_10_C"/>
    <property type="match status" value="1"/>
</dbReference>
<dbReference type="InterPro" id="IPR036240">
    <property type="entry name" value="Gp9-like_sf"/>
</dbReference>
<dbReference type="SUPFAM" id="SSF50017">
    <property type="entry name" value="gp9"/>
    <property type="match status" value="1"/>
</dbReference>
<gene>
    <name evidence="3" type="ORF">VR20_169</name>
</gene>
<dbReference type="KEGG" id="vg:26633847"/>
<evidence type="ECO:0000259" key="1">
    <source>
        <dbReference type="Pfam" id="PF07880"/>
    </source>
</evidence>
<evidence type="ECO:0000313" key="4">
    <source>
        <dbReference type="Proteomes" id="UP000030716"/>
    </source>
</evidence>
<evidence type="ECO:0000259" key="2">
    <source>
        <dbReference type="Pfam" id="PF23618"/>
    </source>
</evidence>
<dbReference type="Pfam" id="PF07880">
    <property type="entry name" value="T4_gp9_10_N"/>
    <property type="match status" value="1"/>
</dbReference>
<accession>A0A0A7HBY9</accession>
<dbReference type="InterPro" id="IPR056391">
    <property type="entry name" value="Baseplate_gp9_C"/>
</dbReference>
<feature type="domain" description="Baseplate structural protein Gp9/Gp10 N-terminal" evidence="1">
    <location>
        <begin position="9"/>
        <end position="170"/>
    </location>
</feature>
<dbReference type="OrthoDB" id="5964at10239"/>
<dbReference type="GO" id="GO:0019076">
    <property type="term" value="P:viral release from host cell"/>
    <property type="evidence" value="ECO:0007669"/>
    <property type="project" value="InterPro"/>
</dbReference>
<organism evidence="3 4">
    <name type="scientific">Escherichia phage vB_EcoM_VR20</name>
    <dbReference type="NCBI Taxonomy" id="1567027"/>
    <lineage>
        <taxon>Viruses</taxon>
        <taxon>Duplodnaviria</taxon>
        <taxon>Heunggongvirae</taxon>
        <taxon>Uroviricota</taxon>
        <taxon>Caudoviricetes</taxon>
        <taxon>Pantevenvirales</taxon>
        <taxon>Straboviridae</taxon>
        <taxon>Tevenvirinae</taxon>
        <taxon>Gaprivervirus</taxon>
        <taxon>Gaprivervirus vr20</taxon>
    </lineage>
</organism>
<dbReference type="InterPro" id="IPR027412">
    <property type="entry name" value="Gp9_C_dom_sf"/>
</dbReference>
<dbReference type="Gene3D" id="1.20.5.960">
    <property type="entry name" value="Bacteriophage t4 gene product 9 (gp9)"/>
    <property type="match status" value="1"/>
</dbReference>
<dbReference type="Proteomes" id="UP000030716">
    <property type="component" value="Segment"/>
</dbReference>
<dbReference type="InterPro" id="IPR008987">
    <property type="entry name" value="Baseplate_struct_prot_Gp9/10_N"/>
</dbReference>
<feature type="domain" description="Baseplate protein gp9-like C-terminal" evidence="2">
    <location>
        <begin position="176"/>
        <end position="269"/>
    </location>
</feature>
<reference evidence="3 4" key="1">
    <citation type="submission" date="2014-10" db="EMBL/GenBank/DDBJ databases">
        <title>VR bacteriophages - a small but diverse group of low-temperature viruses.</title>
        <authorList>
            <person name="Kaliniene L."/>
            <person name="Meskys R."/>
            <person name="Simoliunas E."/>
            <person name="Zajanckauskaite A."/>
            <person name="Truncaite L."/>
        </authorList>
    </citation>
    <scope>NUCLEOTIDE SEQUENCE [LARGE SCALE GENOMIC DNA]</scope>
</reference>
<protein>
    <submittedName>
        <fullName evidence="3">Baseplate tail fiber connector</fullName>
    </submittedName>
</protein>
<sequence>MINQTPKLLIDVGEIGNASTGDILYDGGRKINEDFNNVYNTFGDQRLYSIDSGQNSQVLHATGYYQKATNIIEWNTPVALGSLRDVDTSKGVVTARIARGKMGEGIIFINSNGTLSPTQSLEIELQGTDTFVSAPTNKIRFTSPYTKITLWCIDDANGVGTWDYSIENMFGVKHIPLDRTYNIGLNARDIPIALRGDFKTMKLLLTAISTDETKYKASEVMLFVDTQANQVYSTEYGVLRRGHVDDDDELYTINFKIGADNFVTATVSAPVSMKLAIKVAETQTIGVAI</sequence>
<dbReference type="EMBL" id="KP007360">
    <property type="protein sequence ID" value="AIZ02227.1"/>
    <property type="molecule type" value="Genomic_DNA"/>
</dbReference>
<dbReference type="Gene3D" id="2.60.40.1680">
    <property type="entry name" value="4-oxalocrotonate tautomerase-like"/>
    <property type="match status" value="1"/>
</dbReference>
<proteinExistence type="predicted"/>
<keyword evidence="4" id="KW-1185">Reference proteome</keyword>
<dbReference type="GeneID" id="26633847"/>
<dbReference type="RefSeq" id="YP_009207348.1">
    <property type="nucleotide sequence ID" value="NC_028894.1"/>
</dbReference>
<dbReference type="Gene3D" id="2.60.120.640">
    <property type="entry name" value="gp9"/>
    <property type="match status" value="1"/>
</dbReference>